<comment type="similarity">
    <text evidence="7">Belongs to the TonB-dependent receptor family.</text>
</comment>
<dbReference type="PROSITE" id="PS52016">
    <property type="entry name" value="TONB_DEPENDENT_REC_3"/>
    <property type="match status" value="1"/>
</dbReference>
<evidence type="ECO:0000259" key="8">
    <source>
        <dbReference type="SMART" id="SM00965"/>
    </source>
</evidence>
<dbReference type="Pfam" id="PF13715">
    <property type="entry name" value="CarbopepD_reg_2"/>
    <property type="match status" value="1"/>
</dbReference>
<dbReference type="SMART" id="SM00965">
    <property type="entry name" value="STN"/>
    <property type="match status" value="1"/>
</dbReference>
<feature type="domain" description="Secretin/TonB short N-terminal" evidence="8">
    <location>
        <begin position="69"/>
        <end position="121"/>
    </location>
</feature>
<dbReference type="InterPro" id="IPR011662">
    <property type="entry name" value="Secretin/TonB_short_N"/>
</dbReference>
<evidence type="ECO:0000256" key="5">
    <source>
        <dbReference type="ARBA" id="ARBA00023136"/>
    </source>
</evidence>
<dbReference type="RefSeq" id="WP_204374871.1">
    <property type="nucleotide sequence ID" value="NZ_LGIA01000022.1"/>
</dbReference>
<evidence type="ECO:0000256" key="7">
    <source>
        <dbReference type="PROSITE-ProRule" id="PRU01360"/>
    </source>
</evidence>
<gene>
    <name evidence="9" type="ORF">NC99_04770</name>
</gene>
<evidence type="ECO:0000256" key="3">
    <source>
        <dbReference type="ARBA" id="ARBA00022452"/>
    </source>
</evidence>
<dbReference type="STRING" id="1409788.NC99_04770"/>
<sequence length="1118" mass="125165">MKKIELTFPDVRRGKQNLFLKMKLTLLTLLVCIMQVSASVYSQTTKLTLNLQDKKISDVLMEIEETSDFRFFYQREQVDVDRKVNLKANNKSVDEILKTLFADQGISFRVMDDNLILLTASDFQSQQEQTVRGKISNSRGESIPGATVIIKGTSKGGITDSNGEYILANVPGDGVLVFSFVGMKTQEVEVNGRSSIDVTLSEDVIGLEEVVAVGYGTQRKSDVTGSVGVVDASDILERPAFNALQGMKGKVAGVNIFSNSGSPTGSTRVIIRGVNSITTSTNPLYVVDGVVMEDFHLVNPNDIERIEVLKDASSAAIYGARGANGVILVTTKRGAKTGEVVVGYDGYVSVGKIRKKMDVMNSEEWLEVIKRGYENAPKYRDYDPGEEPTIDFTDPRLFDSNGNPLYDTDWQEEATRTAVSHNHQLSIQQGNEKSSVGAFLNYTETEGVMLNSWMKRVNAKIAYDAKPTEWMDFGINMLINKTWENEVEEGGGHQMPRRSMIEMVPIMPVKFPDGSWSSSSSTTNFGLEGMANPVHVLTTQERLRNRTQFFGNAFLNFHILPGLDLKTQIGLDNHFRQNKEYSPKDLLNISYPNAWANVNDYETLYWQEETYLSYNKSINDHRINSVLGMSWQERVYRQNTINVSGFSDDFFKYNNVGAASNPSAPGSYYERWAMNSYFFRFGYSYKDKYLATITARADGSSRFGENNKYGYFPSGGLGWVVSNEDFMSNSSLIDYLKLRASYGITGNTELSTYRSLATISGGTVLLNGARENYSVVTRLPNPDLEWEKTSQFDIGFNLTMLDQRVSLEMDYYYKLTTDLLLGRPVPHSTGFTSVTDNIGSVSNQGIDFLLTTQNVTTSDFNWESTLNLNYNKNQIEELGENDEDIFPGPWWVSGSQTILRVGESLSSFYGYRRLGTWGTDEAAEAAAVGAVPGVAKRTAEREIIGKGLPDLTGSFINRFNYKNFDLMVDLQFTLGIEIMQQFFHSTEDRTGYANGLSTILYDGWTESNQNTMVQQIRNAPLNGQNSEVDDHWVVDGSYLRGNLISLGYTFDPGFVSRVGLKSCRVFTSVDNLFVLHSDDFKGYDPEATSWGGDQWGQNIFFFQYPKPTTVTFGVNVKF</sequence>
<dbReference type="InterPro" id="IPR036942">
    <property type="entry name" value="Beta-barrel_TonB_sf"/>
</dbReference>
<organism evidence="9 10">
    <name type="scientific">Sunxiuqinia dokdonensis</name>
    <dbReference type="NCBI Taxonomy" id="1409788"/>
    <lineage>
        <taxon>Bacteria</taxon>
        <taxon>Pseudomonadati</taxon>
        <taxon>Bacteroidota</taxon>
        <taxon>Bacteroidia</taxon>
        <taxon>Marinilabiliales</taxon>
        <taxon>Prolixibacteraceae</taxon>
        <taxon>Sunxiuqinia</taxon>
    </lineage>
</organism>
<comment type="subcellular location">
    <subcellularLocation>
        <location evidence="1 7">Cell outer membrane</location>
        <topology evidence="1 7">Multi-pass membrane protein</topology>
    </subcellularLocation>
</comment>
<dbReference type="GO" id="GO:0009279">
    <property type="term" value="C:cell outer membrane"/>
    <property type="evidence" value="ECO:0007669"/>
    <property type="project" value="UniProtKB-SubCell"/>
</dbReference>
<dbReference type="SUPFAM" id="SSF56935">
    <property type="entry name" value="Porins"/>
    <property type="match status" value="1"/>
</dbReference>
<dbReference type="InterPro" id="IPR023997">
    <property type="entry name" value="TonB-dep_OMP_SusC/RagA_CS"/>
</dbReference>
<dbReference type="NCBIfam" id="TIGR04057">
    <property type="entry name" value="SusC_RagA_signa"/>
    <property type="match status" value="1"/>
</dbReference>
<reference evidence="10" key="1">
    <citation type="submission" date="2015-07" db="EMBL/GenBank/DDBJ databases">
        <title>Genome sequencing of Sunxiuqinia dokdonensis strain SK.</title>
        <authorList>
            <person name="Ahn S."/>
            <person name="Kim B.-C."/>
        </authorList>
    </citation>
    <scope>NUCLEOTIDE SEQUENCE [LARGE SCALE GENOMIC DNA]</scope>
    <source>
        <strain evidence="10">SK</strain>
    </source>
</reference>
<dbReference type="Pfam" id="PF07715">
    <property type="entry name" value="Plug"/>
    <property type="match status" value="1"/>
</dbReference>
<dbReference type="PATRIC" id="fig|1409788.3.peg.493"/>
<dbReference type="InterPro" id="IPR012910">
    <property type="entry name" value="Plug_dom"/>
</dbReference>
<keyword evidence="9" id="KW-0176">Collagen</keyword>
<accession>A0A0L8VE78</accession>
<keyword evidence="5 7" id="KW-0472">Membrane</keyword>
<evidence type="ECO:0000256" key="6">
    <source>
        <dbReference type="ARBA" id="ARBA00023237"/>
    </source>
</evidence>
<dbReference type="Gene3D" id="2.170.130.10">
    <property type="entry name" value="TonB-dependent receptor, plug domain"/>
    <property type="match status" value="1"/>
</dbReference>
<dbReference type="InterPro" id="IPR039426">
    <property type="entry name" value="TonB-dep_rcpt-like"/>
</dbReference>
<dbReference type="SUPFAM" id="SSF49464">
    <property type="entry name" value="Carboxypeptidase regulatory domain-like"/>
    <property type="match status" value="1"/>
</dbReference>
<comment type="caution">
    <text evidence="9">The sequence shown here is derived from an EMBL/GenBank/DDBJ whole genome shotgun (WGS) entry which is preliminary data.</text>
</comment>
<evidence type="ECO:0000256" key="1">
    <source>
        <dbReference type="ARBA" id="ARBA00004571"/>
    </source>
</evidence>
<keyword evidence="6 7" id="KW-0998">Cell outer membrane</keyword>
<dbReference type="Gene3D" id="2.60.40.1120">
    <property type="entry name" value="Carboxypeptidase-like, regulatory domain"/>
    <property type="match status" value="1"/>
</dbReference>
<keyword evidence="10" id="KW-1185">Reference proteome</keyword>
<evidence type="ECO:0000256" key="2">
    <source>
        <dbReference type="ARBA" id="ARBA00022448"/>
    </source>
</evidence>
<dbReference type="NCBIfam" id="TIGR04056">
    <property type="entry name" value="OMP_RagA_SusC"/>
    <property type="match status" value="1"/>
</dbReference>
<protein>
    <submittedName>
        <fullName evidence="9">Collagen-binding protein</fullName>
    </submittedName>
</protein>
<proteinExistence type="inferred from homology"/>
<keyword evidence="3 7" id="KW-1134">Transmembrane beta strand</keyword>
<evidence type="ECO:0000313" key="9">
    <source>
        <dbReference type="EMBL" id="KOH46761.1"/>
    </source>
</evidence>
<dbReference type="Pfam" id="PF07660">
    <property type="entry name" value="STN"/>
    <property type="match status" value="1"/>
</dbReference>
<dbReference type="InterPro" id="IPR023996">
    <property type="entry name" value="TonB-dep_OMP_SusC/RagA"/>
</dbReference>
<dbReference type="InterPro" id="IPR037066">
    <property type="entry name" value="Plug_dom_sf"/>
</dbReference>
<dbReference type="EMBL" id="LGIA01000022">
    <property type="protein sequence ID" value="KOH46761.1"/>
    <property type="molecule type" value="Genomic_DNA"/>
</dbReference>
<keyword evidence="2 7" id="KW-0813">Transport</keyword>
<dbReference type="AlphaFoldDB" id="A0A0L8VE78"/>
<name>A0A0L8VE78_9BACT</name>
<dbReference type="InterPro" id="IPR008969">
    <property type="entry name" value="CarboxyPept-like_regulatory"/>
</dbReference>
<dbReference type="Gene3D" id="2.40.170.20">
    <property type="entry name" value="TonB-dependent receptor, beta-barrel domain"/>
    <property type="match status" value="1"/>
</dbReference>
<dbReference type="Proteomes" id="UP000036958">
    <property type="component" value="Unassembled WGS sequence"/>
</dbReference>
<evidence type="ECO:0000313" key="10">
    <source>
        <dbReference type="Proteomes" id="UP000036958"/>
    </source>
</evidence>
<evidence type="ECO:0000256" key="4">
    <source>
        <dbReference type="ARBA" id="ARBA00022692"/>
    </source>
</evidence>
<keyword evidence="4 7" id="KW-0812">Transmembrane</keyword>